<dbReference type="SUPFAM" id="SSF109640">
    <property type="entry name" value="KRAB domain (Kruppel-associated box)"/>
    <property type="match status" value="1"/>
</dbReference>
<dbReference type="AlphaFoldDB" id="A0A8C0JDP6"/>
<dbReference type="InterPro" id="IPR036051">
    <property type="entry name" value="KRAB_dom_sf"/>
</dbReference>
<dbReference type="PANTHER" id="PTHR23232:SF133">
    <property type="entry name" value="RIKEN CDNA 1700020N01 GENE"/>
    <property type="match status" value="1"/>
</dbReference>
<proteinExistence type="predicted"/>
<accession>A0A8C0JDP6</accession>
<keyword evidence="3" id="KW-1185">Reference proteome</keyword>
<dbReference type="Gene3D" id="6.10.140.140">
    <property type="match status" value="1"/>
</dbReference>
<dbReference type="PANTHER" id="PTHR23232">
    <property type="entry name" value="KRAB DOMAIN C2H2 ZINC FINGER"/>
    <property type="match status" value="1"/>
</dbReference>
<protein>
    <recommendedName>
        <fullName evidence="1">KRAB domain-containing protein</fullName>
    </recommendedName>
</protein>
<reference evidence="2" key="1">
    <citation type="submission" date="2025-08" db="UniProtKB">
        <authorList>
            <consortium name="Ensembl"/>
        </authorList>
    </citation>
    <scope>IDENTIFICATION</scope>
</reference>
<sequence length="122" mass="13686">ITCELPVTFEEVAVYFTREEWTLLDPAQRALCRDVMQQNYENVTSLGKDSNPLPSWQGKLRAKVHASPTMLPLLCPFQHHPNMPVTQRTLPSTPLQNALGTEHRSGIAQCQIARVCSSKTRG</sequence>
<evidence type="ECO:0000259" key="1">
    <source>
        <dbReference type="PROSITE" id="PS50805"/>
    </source>
</evidence>
<evidence type="ECO:0000313" key="3">
    <source>
        <dbReference type="Proteomes" id="UP000694404"/>
    </source>
</evidence>
<dbReference type="GO" id="GO:0006355">
    <property type="term" value="P:regulation of DNA-templated transcription"/>
    <property type="evidence" value="ECO:0007669"/>
    <property type="project" value="InterPro"/>
</dbReference>
<dbReference type="Proteomes" id="UP000694404">
    <property type="component" value="Unplaced"/>
</dbReference>
<dbReference type="Ensembl" id="ENSCABT00000034023.1">
    <property type="protein sequence ID" value="ENSCABP00000031037.1"/>
    <property type="gene ID" value="ENSCABG00000022683.1"/>
</dbReference>
<dbReference type="InterPro" id="IPR050169">
    <property type="entry name" value="Krueppel_C2H2_ZnF"/>
</dbReference>
<dbReference type="Pfam" id="PF01352">
    <property type="entry name" value="KRAB"/>
    <property type="match status" value="1"/>
</dbReference>
<dbReference type="PROSITE" id="PS50805">
    <property type="entry name" value="KRAB"/>
    <property type="match status" value="1"/>
</dbReference>
<organism evidence="2 3">
    <name type="scientific">Chelonoidis abingdonii</name>
    <name type="common">Abingdon island giant tortoise</name>
    <name type="synonym">Testudo abingdonii</name>
    <dbReference type="NCBI Taxonomy" id="106734"/>
    <lineage>
        <taxon>Eukaryota</taxon>
        <taxon>Metazoa</taxon>
        <taxon>Chordata</taxon>
        <taxon>Craniata</taxon>
        <taxon>Vertebrata</taxon>
        <taxon>Euteleostomi</taxon>
        <taxon>Archelosauria</taxon>
        <taxon>Testudinata</taxon>
        <taxon>Testudines</taxon>
        <taxon>Cryptodira</taxon>
        <taxon>Durocryptodira</taxon>
        <taxon>Testudinoidea</taxon>
        <taxon>Testudinidae</taxon>
        <taxon>Chelonoidis</taxon>
    </lineage>
</organism>
<feature type="domain" description="KRAB" evidence="1">
    <location>
        <begin position="7"/>
        <end position="81"/>
    </location>
</feature>
<dbReference type="CDD" id="cd07765">
    <property type="entry name" value="KRAB_A-box"/>
    <property type="match status" value="1"/>
</dbReference>
<name>A0A8C0JDP6_CHEAB</name>
<dbReference type="GeneTree" id="ENSGT01150000287110"/>
<dbReference type="InterPro" id="IPR001909">
    <property type="entry name" value="KRAB"/>
</dbReference>
<dbReference type="SMART" id="SM00349">
    <property type="entry name" value="KRAB"/>
    <property type="match status" value="1"/>
</dbReference>
<reference evidence="2" key="2">
    <citation type="submission" date="2025-09" db="UniProtKB">
        <authorList>
            <consortium name="Ensembl"/>
        </authorList>
    </citation>
    <scope>IDENTIFICATION</scope>
</reference>
<evidence type="ECO:0000313" key="2">
    <source>
        <dbReference type="Ensembl" id="ENSCABP00000031037.1"/>
    </source>
</evidence>